<dbReference type="STRING" id="1715693.PH7735_00299"/>
<protein>
    <recommendedName>
        <fullName evidence="3">DUF3299 domain-containing protein</fullName>
    </recommendedName>
</protein>
<dbReference type="Proteomes" id="UP000051870">
    <property type="component" value="Unassembled WGS sequence"/>
</dbReference>
<proteinExistence type="predicted"/>
<name>A0A0P1I0V2_9RHOB</name>
<dbReference type="Pfam" id="PF11736">
    <property type="entry name" value="DUF3299"/>
    <property type="match status" value="1"/>
</dbReference>
<evidence type="ECO:0000313" key="2">
    <source>
        <dbReference type="Proteomes" id="UP000051870"/>
    </source>
</evidence>
<gene>
    <name evidence="1" type="ORF">PH7735_00299</name>
</gene>
<dbReference type="EMBL" id="CYTW01000001">
    <property type="protein sequence ID" value="CUJ83742.1"/>
    <property type="molecule type" value="Genomic_DNA"/>
</dbReference>
<dbReference type="RefSeq" id="WP_158503160.1">
    <property type="nucleotide sequence ID" value="NZ_CYTW01000001.1"/>
</dbReference>
<dbReference type="InterPro" id="IPR021727">
    <property type="entry name" value="DUF3299"/>
</dbReference>
<sequence length="214" mass="23258">MKTILMAGVFSMAAIASQAETTQIYWDDLAPAPEPYENPFAGMESDQLQRLANLLRYETQSPEALDEAARNDAASLRQSLTAEGLDVDGLFEQRLVVMQAREKAANTPNAEILGQSIRLGGYVLPLEMEGEKAIEFLLVPTVGACIHVPPPPANQMVHVSYPSGFAVTGLYDPVWITGEIRAEHAMRDVNYSDGASQVAVSYTMHAGAVEPYTE</sequence>
<dbReference type="Gene3D" id="2.40.50.870">
    <property type="entry name" value="Protein of unknown function (DUF3299)"/>
    <property type="match status" value="1"/>
</dbReference>
<evidence type="ECO:0000313" key="1">
    <source>
        <dbReference type="EMBL" id="CUJ83742.1"/>
    </source>
</evidence>
<reference evidence="2" key="1">
    <citation type="submission" date="2015-09" db="EMBL/GenBank/DDBJ databases">
        <authorList>
            <person name="Rodrigo-Torres Lidia"/>
            <person name="Arahal R.David."/>
        </authorList>
    </citation>
    <scope>NUCLEOTIDE SEQUENCE [LARGE SCALE GENOMIC DNA]</scope>
    <source>
        <strain evidence="2">CECT 7735</strain>
    </source>
</reference>
<organism evidence="1 2">
    <name type="scientific">Shimia thalassica</name>
    <dbReference type="NCBI Taxonomy" id="1715693"/>
    <lineage>
        <taxon>Bacteria</taxon>
        <taxon>Pseudomonadati</taxon>
        <taxon>Pseudomonadota</taxon>
        <taxon>Alphaproteobacteria</taxon>
        <taxon>Rhodobacterales</taxon>
        <taxon>Roseobacteraceae</taxon>
    </lineage>
</organism>
<dbReference type="AlphaFoldDB" id="A0A0P1I0V2"/>
<keyword evidence="2" id="KW-1185">Reference proteome</keyword>
<accession>A0A0P1I0V2</accession>
<evidence type="ECO:0008006" key="3">
    <source>
        <dbReference type="Google" id="ProtNLM"/>
    </source>
</evidence>
<dbReference type="GeneID" id="83879390"/>